<dbReference type="Pfam" id="PF00561">
    <property type="entry name" value="Abhydrolase_1"/>
    <property type="match status" value="1"/>
</dbReference>
<dbReference type="PANTHER" id="PTHR21661:SF35">
    <property type="entry name" value="EPOXIDE HYDROLASE"/>
    <property type="match status" value="1"/>
</dbReference>
<dbReference type="Proteomes" id="UP001461498">
    <property type="component" value="Unassembled WGS sequence"/>
</dbReference>
<dbReference type="InterPro" id="IPR000073">
    <property type="entry name" value="AB_hydrolase_1"/>
</dbReference>
<dbReference type="SUPFAM" id="SSF53474">
    <property type="entry name" value="alpha/beta-Hydrolases"/>
    <property type="match status" value="1"/>
</dbReference>
<dbReference type="InterPro" id="IPR029058">
    <property type="entry name" value="AB_hydrolase_fold"/>
</dbReference>
<feature type="domain" description="AB hydrolase-1" evidence="3">
    <location>
        <begin position="5"/>
        <end position="157"/>
    </location>
</feature>
<organism evidence="4 5">
    <name type="scientific">Rhynocoris fuscipes</name>
    <dbReference type="NCBI Taxonomy" id="488301"/>
    <lineage>
        <taxon>Eukaryota</taxon>
        <taxon>Metazoa</taxon>
        <taxon>Ecdysozoa</taxon>
        <taxon>Arthropoda</taxon>
        <taxon>Hexapoda</taxon>
        <taxon>Insecta</taxon>
        <taxon>Pterygota</taxon>
        <taxon>Neoptera</taxon>
        <taxon>Paraneoptera</taxon>
        <taxon>Hemiptera</taxon>
        <taxon>Heteroptera</taxon>
        <taxon>Panheteroptera</taxon>
        <taxon>Cimicomorpha</taxon>
        <taxon>Reduviidae</taxon>
        <taxon>Harpactorinae</taxon>
        <taxon>Harpactorini</taxon>
        <taxon>Rhynocoris</taxon>
    </lineage>
</organism>
<reference evidence="4 5" key="1">
    <citation type="submission" date="2022-12" db="EMBL/GenBank/DDBJ databases">
        <title>Chromosome-level genome assembly of true bugs.</title>
        <authorList>
            <person name="Ma L."/>
            <person name="Li H."/>
        </authorList>
    </citation>
    <scope>NUCLEOTIDE SEQUENCE [LARGE SCALE GENOMIC DNA]</scope>
    <source>
        <strain evidence="4">Lab_2022b</strain>
    </source>
</reference>
<accession>A0AAW1CPJ3</accession>
<evidence type="ECO:0000259" key="3">
    <source>
        <dbReference type="Pfam" id="PF00561"/>
    </source>
</evidence>
<dbReference type="InterPro" id="IPR000639">
    <property type="entry name" value="Epox_hydrolase-like"/>
</dbReference>
<dbReference type="AlphaFoldDB" id="A0AAW1CPJ3"/>
<dbReference type="PRINTS" id="PR00412">
    <property type="entry name" value="EPOXHYDRLASE"/>
</dbReference>
<dbReference type="PANTHER" id="PTHR21661">
    <property type="entry name" value="EPOXIDE HYDROLASE 1-RELATED"/>
    <property type="match status" value="1"/>
</dbReference>
<keyword evidence="5" id="KW-1185">Reference proteome</keyword>
<protein>
    <recommendedName>
        <fullName evidence="3">AB hydrolase-1 domain-containing protein</fullName>
    </recommendedName>
</protein>
<dbReference type="Gene3D" id="3.40.50.1820">
    <property type="entry name" value="alpha/beta hydrolase"/>
    <property type="match status" value="1"/>
</dbReference>
<keyword evidence="2" id="KW-0378">Hydrolase</keyword>
<evidence type="ECO:0000256" key="2">
    <source>
        <dbReference type="ARBA" id="ARBA00022801"/>
    </source>
</evidence>
<comment type="caution">
    <text evidence="4">The sequence shown here is derived from an EMBL/GenBank/DDBJ whole genome shotgun (WGS) entry which is preliminary data.</text>
</comment>
<dbReference type="EMBL" id="JAPXFL010000011">
    <property type="protein sequence ID" value="KAK9499643.1"/>
    <property type="molecule type" value="Genomic_DNA"/>
</dbReference>
<dbReference type="GO" id="GO:0097176">
    <property type="term" value="P:epoxide metabolic process"/>
    <property type="evidence" value="ECO:0007669"/>
    <property type="project" value="TreeGrafter"/>
</dbReference>
<evidence type="ECO:0000313" key="5">
    <source>
        <dbReference type="Proteomes" id="UP001461498"/>
    </source>
</evidence>
<evidence type="ECO:0000313" key="4">
    <source>
        <dbReference type="EMBL" id="KAK9499643.1"/>
    </source>
</evidence>
<evidence type="ECO:0000256" key="1">
    <source>
        <dbReference type="ARBA" id="ARBA00010088"/>
    </source>
</evidence>
<proteinExistence type="inferred from homology"/>
<dbReference type="GO" id="GO:0004301">
    <property type="term" value="F:epoxide hydrolase activity"/>
    <property type="evidence" value="ECO:0007669"/>
    <property type="project" value="TreeGrafter"/>
</dbReference>
<comment type="similarity">
    <text evidence="1">Belongs to the peptidase S33 family.</text>
</comment>
<sequence length="255" mass="28814">MGTIFNELMVRLGFEKYYVQGGDWGSIIGRSMAVIFPNRVLGYHSNMCGMNGRIGHMQMAIAYMFPSFLVDESYREDFLGQFSNLILESGYFHLQASKPDTVGVALSDSPAGLAAYILEKLSTWTNKAWRSLEDGGLEKYDKAALLDNVMIYWLTRSITTSMRLYSEAFSWKYLALKLDNIPVTVPTGCTLFPNELLRVPDFMLRSAYMDLVQVTKPTNGGHFAAFEVPDILAPDVWNFVGKLRERAKKQKPKSN</sequence>
<name>A0AAW1CPJ3_9HEMI</name>
<gene>
    <name evidence="4" type="ORF">O3M35_002651</name>
</gene>